<gene>
    <name evidence="1" type="ORF">J2W91_000066</name>
</gene>
<name>A0AAP5GYT2_PAEAM</name>
<organism evidence="1 2">
    <name type="scientific">Paenibacillus amylolyticus</name>
    <dbReference type="NCBI Taxonomy" id="1451"/>
    <lineage>
        <taxon>Bacteria</taxon>
        <taxon>Bacillati</taxon>
        <taxon>Bacillota</taxon>
        <taxon>Bacilli</taxon>
        <taxon>Bacillales</taxon>
        <taxon>Paenibacillaceae</taxon>
        <taxon>Paenibacillus</taxon>
    </lineage>
</organism>
<dbReference type="AlphaFoldDB" id="A0AAP5GYT2"/>
<evidence type="ECO:0000313" key="1">
    <source>
        <dbReference type="EMBL" id="MDR6721618.1"/>
    </source>
</evidence>
<evidence type="ECO:0000313" key="2">
    <source>
        <dbReference type="Proteomes" id="UP001254832"/>
    </source>
</evidence>
<reference evidence="1" key="1">
    <citation type="submission" date="2023-07" db="EMBL/GenBank/DDBJ databases">
        <title>Sorghum-associated microbial communities from plants grown in Nebraska, USA.</title>
        <authorList>
            <person name="Schachtman D."/>
        </authorList>
    </citation>
    <scope>NUCLEOTIDE SEQUENCE</scope>
    <source>
        <strain evidence="1">BE80</strain>
    </source>
</reference>
<dbReference type="Proteomes" id="UP001254832">
    <property type="component" value="Unassembled WGS sequence"/>
</dbReference>
<sequence>MAVVGILGVVHDNALRIQHHLTLDILKELILDFKPDVICGEVLPSSFEKYTTNPIERGYWGEPPSEYYDLIFPLCEEQNYKFVPIDWVELDVWNDFNPLRNYTDAQKEELEHEMENWWQKQLAASSEGRIPFNNQAFDDVTKLKYQWIAQLDSRSHAVRWECRHEIMLQRIKNAIGDNTNARILCIVGADHNHALYEGLQSVHNIQIRYPLK</sequence>
<dbReference type="EMBL" id="JAVDTR010000001">
    <property type="protein sequence ID" value="MDR6721618.1"/>
    <property type="molecule type" value="Genomic_DNA"/>
</dbReference>
<proteinExistence type="predicted"/>
<protein>
    <submittedName>
        <fullName evidence="1">Uncharacterized protein</fullName>
    </submittedName>
</protein>
<accession>A0AAP5GYT2</accession>
<dbReference type="RefSeq" id="WP_310135612.1">
    <property type="nucleotide sequence ID" value="NZ_JAVDTR010000001.1"/>
</dbReference>
<comment type="caution">
    <text evidence="1">The sequence shown here is derived from an EMBL/GenBank/DDBJ whole genome shotgun (WGS) entry which is preliminary data.</text>
</comment>